<feature type="domain" description="DUF5916" evidence="2">
    <location>
        <begin position="232"/>
        <end position="336"/>
    </location>
</feature>
<organism evidence="3">
    <name type="scientific">Ignavibacterium album</name>
    <dbReference type="NCBI Taxonomy" id="591197"/>
    <lineage>
        <taxon>Bacteria</taxon>
        <taxon>Pseudomonadati</taxon>
        <taxon>Ignavibacteriota</taxon>
        <taxon>Ignavibacteria</taxon>
        <taxon>Ignavibacteriales</taxon>
        <taxon>Ignavibacteriaceae</taxon>
        <taxon>Ignavibacterium</taxon>
    </lineage>
</organism>
<evidence type="ECO:0000259" key="1">
    <source>
        <dbReference type="Pfam" id="PF06452"/>
    </source>
</evidence>
<evidence type="ECO:0000313" key="3">
    <source>
        <dbReference type="EMBL" id="HFI92518.1"/>
    </source>
</evidence>
<dbReference type="InterPro" id="IPR045670">
    <property type="entry name" value="DUF5916"/>
</dbReference>
<dbReference type="GO" id="GO:0016052">
    <property type="term" value="P:carbohydrate catabolic process"/>
    <property type="evidence" value="ECO:0007669"/>
    <property type="project" value="InterPro"/>
</dbReference>
<dbReference type="SUPFAM" id="SSF49344">
    <property type="entry name" value="CBD9-like"/>
    <property type="match status" value="1"/>
</dbReference>
<dbReference type="GO" id="GO:0030246">
    <property type="term" value="F:carbohydrate binding"/>
    <property type="evidence" value="ECO:0007669"/>
    <property type="project" value="InterPro"/>
</dbReference>
<dbReference type="AlphaFoldDB" id="A0A7V2ZM46"/>
<dbReference type="Gene3D" id="2.60.40.1190">
    <property type="match status" value="1"/>
</dbReference>
<dbReference type="InterPro" id="IPR010502">
    <property type="entry name" value="Carb-bd_dom_fam9"/>
</dbReference>
<evidence type="ECO:0000259" key="2">
    <source>
        <dbReference type="Pfam" id="PF19313"/>
    </source>
</evidence>
<comment type="caution">
    <text evidence="3">The sequence shown here is derived from an EMBL/GenBank/DDBJ whole genome shotgun (WGS) entry which is preliminary data.</text>
</comment>
<sequence length="727" mass="84281">MKRLLLLIFIFNLIVFASPNKNSNKVLHLKKINSEIHIDGKIDEIWSIADSAFNFFQFDPFYGEKPSVETIAKVLADEEAIYCLMICYDSPDKLQTNAGMHDWFTGDIVSLMLDTFNDKQTAYKFAVNASGVLADSRLLDDGRNRDYSWDGIWFAATKIYDWGYVVEMKIPFKSIKYDKNLSEWGIDFDRWRSFSREDLYWCEYEKNEGMRISKFGKLIFDNFTPTVTGLNLEIFPVGLAKTSYLGDNKYKFDPAAGLDIFYNPSEKLTFQLTANPDFAQIEADPFNFNISRYETYFNERRPFFTQGNEVFNPSGRQSNSGFYRPLELFYSRRVGKLLPDGQEVPLIFGTKAFGRINEWEYGGFMAMTGKVNYVDDDENLVEERALFGAGRVKKKILDNSSIGILMVGKQTKDNTYGVIDIDGAFRGSDWQLAYQFARSFENSTGDYAMSAGFNQMTESWGNLFRIRAIGKNFNIKQIGYVPWTGTLNSLLLTGPRFYYQNGAINNIFVYFGPLVNYEDADLFTDYGGVVGFNMQFRSGWGYEINSSFAKSKDEGIEYNSYSLNFSSWFDISQKWDANIWSGYEHTYNFSREYLSFYSWFGVDAEWKPFDILEVGSSYEMFIEGNPDNEIEDITYNARPFFSLTPLNNLNLRVYVDNVFVSSSDRIERIIAGFLFSWNFLPKSWIYLAINEIKDRSDEYDVNNNLLPNRLHTKDRAGVFKIKYLYYF</sequence>
<protein>
    <submittedName>
        <fullName evidence="3">Hydrolase</fullName>
    </submittedName>
</protein>
<dbReference type="EMBL" id="DSUJ01000011">
    <property type="protein sequence ID" value="HFI92518.1"/>
    <property type="molecule type" value="Genomic_DNA"/>
</dbReference>
<dbReference type="GO" id="GO:0004553">
    <property type="term" value="F:hydrolase activity, hydrolyzing O-glycosyl compounds"/>
    <property type="evidence" value="ECO:0007669"/>
    <property type="project" value="InterPro"/>
</dbReference>
<dbReference type="Pfam" id="PF06452">
    <property type="entry name" value="CBM9_1"/>
    <property type="match status" value="1"/>
</dbReference>
<name>A0A7V2ZM46_9BACT</name>
<accession>A0A7V2ZM46</accession>
<gene>
    <name evidence="3" type="ORF">ENS31_13455</name>
</gene>
<feature type="domain" description="Carbohydrate-binding" evidence="1">
    <location>
        <begin position="38"/>
        <end position="188"/>
    </location>
</feature>
<keyword evidence="3" id="KW-0378">Hydrolase</keyword>
<dbReference type="CDD" id="cd09618">
    <property type="entry name" value="CBM9_like_2"/>
    <property type="match status" value="1"/>
</dbReference>
<reference evidence="3" key="1">
    <citation type="journal article" date="2020" name="mSystems">
        <title>Genome- and Community-Level Interaction Insights into Carbon Utilization and Element Cycling Functions of Hydrothermarchaeota in Hydrothermal Sediment.</title>
        <authorList>
            <person name="Zhou Z."/>
            <person name="Liu Y."/>
            <person name="Xu W."/>
            <person name="Pan J."/>
            <person name="Luo Z.H."/>
            <person name="Li M."/>
        </authorList>
    </citation>
    <scope>NUCLEOTIDE SEQUENCE [LARGE SCALE GENOMIC DNA]</scope>
    <source>
        <strain evidence="3">SpSt-479</strain>
    </source>
</reference>
<proteinExistence type="predicted"/>
<dbReference type="Pfam" id="PF19313">
    <property type="entry name" value="DUF5916"/>
    <property type="match status" value="1"/>
</dbReference>